<dbReference type="OrthoDB" id="10255963at2759"/>
<dbReference type="Proteomes" id="UP000242414">
    <property type="component" value="Unassembled WGS sequence"/>
</dbReference>
<organism evidence="2">
    <name type="scientific">Rhizopus microsporus var. microsporus</name>
    <dbReference type="NCBI Taxonomy" id="86635"/>
    <lineage>
        <taxon>Eukaryota</taxon>
        <taxon>Fungi</taxon>
        <taxon>Fungi incertae sedis</taxon>
        <taxon>Mucoromycota</taxon>
        <taxon>Mucoromycotina</taxon>
        <taxon>Mucoromycetes</taxon>
        <taxon>Mucorales</taxon>
        <taxon>Mucorineae</taxon>
        <taxon>Rhizopodaceae</taxon>
        <taxon>Rhizopus</taxon>
    </lineage>
</organism>
<dbReference type="VEuPathDB" id="FungiDB:BCV72DRAFT_311588"/>
<dbReference type="EMBL" id="KV921953">
    <property type="protein sequence ID" value="ORE05122.1"/>
    <property type="molecule type" value="Genomic_DNA"/>
</dbReference>
<evidence type="ECO:0008006" key="3">
    <source>
        <dbReference type="Google" id="ProtNLM"/>
    </source>
</evidence>
<proteinExistence type="predicted"/>
<evidence type="ECO:0000256" key="1">
    <source>
        <dbReference type="SAM" id="SignalP"/>
    </source>
</evidence>
<evidence type="ECO:0000313" key="2">
    <source>
        <dbReference type="EMBL" id="ORE05122.1"/>
    </source>
</evidence>
<accession>A0A1X0QZE3</accession>
<protein>
    <recommendedName>
        <fullName evidence="3">NPP1-domain-containing protein</fullName>
    </recommendedName>
</protein>
<sequence length="261" mass="29217">MIRSIVALFLFANFCFANTPIPDSQSTDFTSFALGARPYWQLSRALKHDMCWPSACVENGAVVPSADLKNFPVAGQGGCPPAGSRFPVYWNAKKCTDTEIRVAYSLFWKKDGFSPSGIYGHGYDWEQVIVVYAKNGNSWSRKGAYLSGHGGYKYYDWNEMTTSNESNIAAGGQNMDHPKIFPAWAKHSMFINSKDGNPVLEGLDAFDENAFRTSSYQYFNAKEEMIQVVPNTQLWTLIANKDWNKASSSPNVVYDKLCTIK</sequence>
<keyword evidence="1" id="KW-0732">Signal</keyword>
<feature type="chain" id="PRO_5012732958" description="NPP1-domain-containing protein" evidence="1">
    <location>
        <begin position="18"/>
        <end position="261"/>
    </location>
</feature>
<gene>
    <name evidence="2" type="ORF">BCV72DRAFT_311588</name>
</gene>
<name>A0A1X0QZE3_RHIZD</name>
<dbReference type="Pfam" id="PF05630">
    <property type="entry name" value="NPP1"/>
    <property type="match status" value="1"/>
</dbReference>
<dbReference type="AlphaFoldDB" id="A0A1X0QZE3"/>
<feature type="signal peptide" evidence="1">
    <location>
        <begin position="1"/>
        <end position="17"/>
    </location>
</feature>
<dbReference type="InterPro" id="IPR008701">
    <property type="entry name" value="NPP1"/>
</dbReference>
<reference evidence="2" key="1">
    <citation type="journal article" date="2016" name="Proc. Natl. Acad. Sci. U.S.A.">
        <title>Lipid metabolic changes in an early divergent fungus govern the establishment of a mutualistic symbiosis with endobacteria.</title>
        <authorList>
            <person name="Lastovetsky O.A."/>
            <person name="Gaspar M.L."/>
            <person name="Mondo S.J."/>
            <person name="LaButti K.M."/>
            <person name="Sandor L."/>
            <person name="Grigoriev I.V."/>
            <person name="Henry S.A."/>
            <person name="Pawlowska T.E."/>
        </authorList>
    </citation>
    <scope>NUCLEOTIDE SEQUENCE [LARGE SCALE GENOMIC DNA]</scope>
    <source>
        <strain evidence="2">ATCC 52814</strain>
    </source>
</reference>